<keyword evidence="2" id="KW-1185">Reference proteome</keyword>
<organism evidence="1 2">
    <name type="scientific">Smittium culicis</name>
    <dbReference type="NCBI Taxonomy" id="133412"/>
    <lineage>
        <taxon>Eukaryota</taxon>
        <taxon>Fungi</taxon>
        <taxon>Fungi incertae sedis</taxon>
        <taxon>Zoopagomycota</taxon>
        <taxon>Kickxellomycotina</taxon>
        <taxon>Harpellomycetes</taxon>
        <taxon>Harpellales</taxon>
        <taxon>Legeriomycetaceae</taxon>
        <taxon>Smittium</taxon>
    </lineage>
</organism>
<evidence type="ECO:0000313" key="2">
    <source>
        <dbReference type="Proteomes" id="UP000187429"/>
    </source>
</evidence>
<protein>
    <submittedName>
        <fullName evidence="1">Uncharacterized protein</fullName>
    </submittedName>
</protein>
<name>A0A1R1Y4B5_9FUNG</name>
<accession>A0A1R1Y4B5</accession>
<dbReference type="AlphaFoldDB" id="A0A1R1Y4B5"/>
<dbReference type="Proteomes" id="UP000187429">
    <property type="component" value="Unassembled WGS sequence"/>
</dbReference>
<proteinExistence type="predicted"/>
<reference evidence="2" key="1">
    <citation type="submission" date="2017-01" db="EMBL/GenBank/DDBJ databases">
        <authorList>
            <person name="Wang Y."/>
            <person name="White M."/>
            <person name="Kvist S."/>
            <person name="Moncalvo J.-M."/>
        </authorList>
    </citation>
    <scope>NUCLEOTIDE SEQUENCE [LARGE SCALE GENOMIC DNA]</scope>
    <source>
        <strain evidence="2">ID-206-W2</strain>
    </source>
</reference>
<evidence type="ECO:0000313" key="1">
    <source>
        <dbReference type="EMBL" id="OMJ21604.1"/>
    </source>
</evidence>
<sequence length="84" mass="9506">MSAASKAYNSTGLDNTFNKPSQNLINRFKTASLHQSSSSVNFIKTRDFTTPIKYSGLEEDFDTKFKLGDDSNPSWFQKIKNSLF</sequence>
<comment type="caution">
    <text evidence="1">The sequence shown here is derived from an EMBL/GenBank/DDBJ whole genome shotgun (WGS) entry which is preliminary data.</text>
</comment>
<dbReference type="EMBL" id="LSSM01002461">
    <property type="protein sequence ID" value="OMJ21604.1"/>
    <property type="molecule type" value="Genomic_DNA"/>
</dbReference>
<gene>
    <name evidence="1" type="ORF">AYI69_g5739</name>
</gene>